<dbReference type="Proteomes" id="UP000015241">
    <property type="component" value="Unassembled WGS sequence"/>
</dbReference>
<dbReference type="STRING" id="743788.S8G778"/>
<dbReference type="InterPro" id="IPR050704">
    <property type="entry name" value="Peptidase_C85-like"/>
</dbReference>
<gene>
    <name evidence="3" type="ORF">FOMPIDRAFT_1057020</name>
</gene>
<dbReference type="AlphaFoldDB" id="S8G778"/>
<evidence type="ECO:0000259" key="2">
    <source>
        <dbReference type="PROSITE" id="PS50802"/>
    </source>
</evidence>
<accession>S8G778</accession>
<dbReference type="InterPro" id="IPR038765">
    <property type="entry name" value="Papain-like_cys_pep_sf"/>
</dbReference>
<dbReference type="GO" id="GO:0004843">
    <property type="term" value="F:cysteine-type deubiquitinase activity"/>
    <property type="evidence" value="ECO:0007669"/>
    <property type="project" value="TreeGrafter"/>
</dbReference>
<dbReference type="Pfam" id="PF02338">
    <property type="entry name" value="OTU"/>
    <property type="match status" value="1"/>
</dbReference>
<dbReference type="SUPFAM" id="SSF54001">
    <property type="entry name" value="Cysteine proteinases"/>
    <property type="match status" value="1"/>
</dbReference>
<feature type="region of interest" description="Disordered" evidence="1">
    <location>
        <begin position="65"/>
        <end position="84"/>
    </location>
</feature>
<sequence length="312" mass="34251">MAGSKRSKLKKALSPPYSSAKSPEPEPAMDDDALMEDLMAQLDSRDTNVHVESAAVLHEMNVDKAANTPPPAALQPPQKQDSKARHRARMTRKAVTLTEQHAPNNPEQDARLQREAAEEERTIKRICEENGLEMFEIDPDGHCLFSAVADQLALLHILPPKQATYAQTRGAAAAYMLAHPDNFLPFLPSEGGEDGVGSTSDTGMMSPAAFERYCATMRDTGAWGGEPEIMALCSVYNITINVVQGGTPDIVPHTPLESPGGGEKVAWISYHRRMYGLGEHYNSLRPKLRDGQVRICIRHAPTMICYDMTTTE</sequence>
<dbReference type="PANTHER" id="PTHR12419">
    <property type="entry name" value="OTU DOMAIN CONTAINING PROTEIN"/>
    <property type="match status" value="1"/>
</dbReference>
<evidence type="ECO:0000313" key="3">
    <source>
        <dbReference type="EMBL" id="EPT06010.1"/>
    </source>
</evidence>
<proteinExistence type="predicted"/>
<organism evidence="3 4">
    <name type="scientific">Fomitopsis schrenkii</name>
    <name type="common">Brown rot fungus</name>
    <dbReference type="NCBI Taxonomy" id="2126942"/>
    <lineage>
        <taxon>Eukaryota</taxon>
        <taxon>Fungi</taxon>
        <taxon>Dikarya</taxon>
        <taxon>Basidiomycota</taxon>
        <taxon>Agaricomycotina</taxon>
        <taxon>Agaricomycetes</taxon>
        <taxon>Polyporales</taxon>
        <taxon>Fomitopsis</taxon>
    </lineage>
</organism>
<dbReference type="InParanoid" id="S8G778"/>
<keyword evidence="4" id="KW-1185">Reference proteome</keyword>
<feature type="region of interest" description="Disordered" evidence="1">
    <location>
        <begin position="1"/>
        <end position="47"/>
    </location>
</feature>
<dbReference type="HOGENOM" id="CLU_034963_1_0_1"/>
<dbReference type="PANTHER" id="PTHR12419:SF10">
    <property type="entry name" value="DEUBIQUITINASE OTUD6B"/>
    <property type="match status" value="1"/>
</dbReference>
<feature type="compositionally biased region" description="Basic residues" evidence="1">
    <location>
        <begin position="1"/>
        <end position="11"/>
    </location>
</feature>
<evidence type="ECO:0000256" key="1">
    <source>
        <dbReference type="SAM" id="MobiDB-lite"/>
    </source>
</evidence>
<dbReference type="Gene3D" id="3.90.70.80">
    <property type="match status" value="1"/>
</dbReference>
<dbReference type="InterPro" id="IPR003323">
    <property type="entry name" value="OTU_dom"/>
</dbReference>
<reference evidence="3 4" key="1">
    <citation type="journal article" date="2012" name="Science">
        <title>The Paleozoic origin of enzymatic lignin decomposition reconstructed from 31 fungal genomes.</title>
        <authorList>
            <person name="Floudas D."/>
            <person name="Binder M."/>
            <person name="Riley R."/>
            <person name="Barry K."/>
            <person name="Blanchette R.A."/>
            <person name="Henrissat B."/>
            <person name="Martinez A.T."/>
            <person name="Otillar R."/>
            <person name="Spatafora J.W."/>
            <person name="Yadav J.S."/>
            <person name="Aerts A."/>
            <person name="Benoit I."/>
            <person name="Boyd A."/>
            <person name="Carlson A."/>
            <person name="Copeland A."/>
            <person name="Coutinho P.M."/>
            <person name="de Vries R.P."/>
            <person name="Ferreira P."/>
            <person name="Findley K."/>
            <person name="Foster B."/>
            <person name="Gaskell J."/>
            <person name="Glotzer D."/>
            <person name="Gorecki P."/>
            <person name="Heitman J."/>
            <person name="Hesse C."/>
            <person name="Hori C."/>
            <person name="Igarashi K."/>
            <person name="Jurgens J.A."/>
            <person name="Kallen N."/>
            <person name="Kersten P."/>
            <person name="Kohler A."/>
            <person name="Kuees U."/>
            <person name="Kumar T.K.A."/>
            <person name="Kuo A."/>
            <person name="LaButti K."/>
            <person name="Larrondo L.F."/>
            <person name="Lindquist E."/>
            <person name="Ling A."/>
            <person name="Lombard V."/>
            <person name="Lucas S."/>
            <person name="Lundell T."/>
            <person name="Martin R."/>
            <person name="McLaughlin D.J."/>
            <person name="Morgenstern I."/>
            <person name="Morin E."/>
            <person name="Murat C."/>
            <person name="Nagy L.G."/>
            <person name="Nolan M."/>
            <person name="Ohm R.A."/>
            <person name="Patyshakuliyeva A."/>
            <person name="Rokas A."/>
            <person name="Ruiz-Duenas F.J."/>
            <person name="Sabat G."/>
            <person name="Salamov A."/>
            <person name="Samejima M."/>
            <person name="Schmutz J."/>
            <person name="Slot J.C."/>
            <person name="St John F."/>
            <person name="Stenlid J."/>
            <person name="Sun H."/>
            <person name="Sun S."/>
            <person name="Syed K."/>
            <person name="Tsang A."/>
            <person name="Wiebenga A."/>
            <person name="Young D."/>
            <person name="Pisabarro A."/>
            <person name="Eastwood D.C."/>
            <person name="Martin F."/>
            <person name="Cullen D."/>
            <person name="Grigoriev I.V."/>
            <person name="Hibbett D.S."/>
        </authorList>
    </citation>
    <scope>NUCLEOTIDE SEQUENCE</scope>
    <source>
        <strain evidence="4">FP-58527</strain>
    </source>
</reference>
<dbReference type="EMBL" id="KE504122">
    <property type="protein sequence ID" value="EPT06010.1"/>
    <property type="molecule type" value="Genomic_DNA"/>
</dbReference>
<dbReference type="CDD" id="cd22748">
    <property type="entry name" value="OTU_OTUD6-like"/>
    <property type="match status" value="1"/>
</dbReference>
<dbReference type="OrthoDB" id="415023at2759"/>
<feature type="domain" description="OTU" evidence="2">
    <location>
        <begin position="132"/>
        <end position="287"/>
    </location>
</feature>
<dbReference type="eggNOG" id="KOG2606">
    <property type="taxonomic scope" value="Eukaryota"/>
</dbReference>
<dbReference type="PROSITE" id="PS50802">
    <property type="entry name" value="OTU"/>
    <property type="match status" value="1"/>
</dbReference>
<dbReference type="FunCoup" id="S8G778">
    <property type="interactions" value="362"/>
</dbReference>
<evidence type="ECO:0000313" key="4">
    <source>
        <dbReference type="Proteomes" id="UP000015241"/>
    </source>
</evidence>
<name>S8G778_FOMSC</name>
<dbReference type="GO" id="GO:0016579">
    <property type="term" value="P:protein deubiquitination"/>
    <property type="evidence" value="ECO:0007669"/>
    <property type="project" value="TreeGrafter"/>
</dbReference>
<protein>
    <recommendedName>
        <fullName evidence="2">OTU domain-containing protein</fullName>
    </recommendedName>
</protein>